<evidence type="ECO:0000313" key="3">
    <source>
        <dbReference type="EMBL" id="JAC27881.1"/>
    </source>
</evidence>
<sequence>MVNMRIAVAALVCLCMVALTYAQGGVIGRTCRGPQCRSNNIGQRPPNGRPLNPQGQPPQGGLQPNLQGQRPQGARPRPTSLGIHPQNGRQRKPSTSSSSDRSPDYHPGLPGHGYMLLEDAKGPRPQGSPDRYAQRYSGRD</sequence>
<protein>
    <submittedName>
        <fullName evidence="3">Putative basic salivary proline-rich protein 3</fullName>
    </submittedName>
</protein>
<accession>A0A023G124</accession>
<feature type="compositionally biased region" description="Low complexity" evidence="1">
    <location>
        <begin position="42"/>
        <end position="73"/>
    </location>
</feature>
<feature type="region of interest" description="Disordered" evidence="1">
    <location>
        <begin position="32"/>
        <end position="140"/>
    </location>
</feature>
<organism evidence="3">
    <name type="scientific">Amblyomma triste</name>
    <name type="common">Neotropical tick</name>
    <dbReference type="NCBI Taxonomy" id="251400"/>
    <lineage>
        <taxon>Eukaryota</taxon>
        <taxon>Metazoa</taxon>
        <taxon>Ecdysozoa</taxon>
        <taxon>Arthropoda</taxon>
        <taxon>Chelicerata</taxon>
        <taxon>Arachnida</taxon>
        <taxon>Acari</taxon>
        <taxon>Parasitiformes</taxon>
        <taxon>Ixodida</taxon>
        <taxon>Ixodoidea</taxon>
        <taxon>Ixodidae</taxon>
        <taxon>Amblyomminae</taxon>
        <taxon>Amblyomma</taxon>
    </lineage>
</organism>
<feature type="chain" id="PRO_5010898289" evidence="2">
    <location>
        <begin position="23"/>
        <end position="140"/>
    </location>
</feature>
<feature type="signal peptide" evidence="2">
    <location>
        <begin position="1"/>
        <end position="22"/>
    </location>
</feature>
<dbReference type="EMBL" id="GBBM01007536">
    <property type="protein sequence ID" value="JAC27882.1"/>
    <property type="molecule type" value="mRNA"/>
</dbReference>
<dbReference type="AlphaFoldDB" id="A0A023G124"/>
<reference evidence="3" key="1">
    <citation type="submission" date="2014-03" db="EMBL/GenBank/DDBJ databases">
        <title>The sialotranscriptome of Amblyomma triste, Amblyomma parvum and Amblyomma cajennense ticks, uncovered by 454-based RNA-seq.</title>
        <authorList>
            <person name="Garcia G.R."/>
            <person name="Gardinassi L.G."/>
            <person name="Ribeiro J.M."/>
            <person name="Anatriello E."/>
            <person name="Ferreira B.R."/>
            <person name="Moreira H.N."/>
            <person name="Mafra C."/>
            <person name="Olegario M.M."/>
            <person name="Szabo P.J."/>
            <person name="Miranda-Santos I.K."/>
            <person name="Maruyama S.R."/>
        </authorList>
    </citation>
    <scope>NUCLEOTIDE SEQUENCE</scope>
    <source>
        <strain evidence="3">Mato Grasso do Sul</strain>
        <tissue evidence="3">Salivary glands</tissue>
    </source>
</reference>
<keyword evidence="2" id="KW-0732">Signal</keyword>
<evidence type="ECO:0000256" key="1">
    <source>
        <dbReference type="SAM" id="MobiDB-lite"/>
    </source>
</evidence>
<proteinExistence type="evidence at transcript level"/>
<evidence type="ECO:0000256" key="2">
    <source>
        <dbReference type="SAM" id="SignalP"/>
    </source>
</evidence>
<name>A0A023G124_AMBTT</name>
<dbReference type="EMBL" id="GBBM01007537">
    <property type="protein sequence ID" value="JAC27881.1"/>
    <property type="molecule type" value="mRNA"/>
</dbReference>